<gene>
    <name evidence="1" type="ORF">CCMP2556_LOCUS6761</name>
    <name evidence="2" type="ORF">CCMP2556_LOCUS6777</name>
</gene>
<dbReference type="EMBL" id="CAXAMN010002969">
    <property type="protein sequence ID" value="CAK9002254.1"/>
    <property type="molecule type" value="Genomic_DNA"/>
</dbReference>
<reference evidence="2 3" key="1">
    <citation type="submission" date="2024-02" db="EMBL/GenBank/DDBJ databases">
        <authorList>
            <person name="Chen Y."/>
            <person name="Shah S."/>
            <person name="Dougan E. K."/>
            <person name="Thang M."/>
            <person name="Chan C."/>
        </authorList>
    </citation>
    <scope>NUCLEOTIDE SEQUENCE [LARGE SCALE GENOMIC DNA]</scope>
</reference>
<accession>A0ABP0II23</accession>
<proteinExistence type="predicted"/>
<organism evidence="2 3">
    <name type="scientific">Durusdinium trenchii</name>
    <dbReference type="NCBI Taxonomy" id="1381693"/>
    <lineage>
        <taxon>Eukaryota</taxon>
        <taxon>Sar</taxon>
        <taxon>Alveolata</taxon>
        <taxon>Dinophyceae</taxon>
        <taxon>Suessiales</taxon>
        <taxon>Symbiodiniaceae</taxon>
        <taxon>Durusdinium</taxon>
    </lineage>
</organism>
<protein>
    <submittedName>
        <fullName evidence="2">Uncharacterized protein</fullName>
    </submittedName>
</protein>
<dbReference type="Proteomes" id="UP001642484">
    <property type="component" value="Unassembled WGS sequence"/>
</dbReference>
<evidence type="ECO:0000313" key="3">
    <source>
        <dbReference type="Proteomes" id="UP001642484"/>
    </source>
</evidence>
<keyword evidence="3" id="KW-1185">Reference proteome</keyword>
<sequence>MSLLDLWNLLETSLQGESSDKRSPFPCAFQDVGDDDEGHKNALKRYALVDARLRRLCEQKPSGKIQVPKAIHEQWKLGGKARDELRVFFEKFDLNKEQFIANVVRMIERRNEDAQEIKSGWFTPEQMKTELQWGANDKYSSKVYKYFVEYSDKESKKKMYIESETHTSTEQQEMEVEEKFNSGMLTKMSKITDLMSKLEGLVGLEGVNGEDQTRCRKLVKCLDDKLQDAQRSFNAFAEGAEPELHGLARMVGRGVPCADVIKQARLTRNASKGMKALAKIDTKKSETGCHRVFRQYGQAADVRISYVDLPSKSRFPYVRFSDWLEFIVTNDDLDCLVGVKDLKLMRKALDVFWRRYQGIQPNHVIFDMASRGELDPSMTVPVLWHGDEGRGLKKKQILILSTHGCLGQGTTKSQHLQREDADDESCPLLLNMKGHTLKTHFIQSATPVSLYNNSPQSFNMLLQIQADEFTSLLKEGIEVEGRRFWVACLGCKGDAPWLTKAGGFDRSYARRPTAKESKKACAGICHRCLAGKEDWHFPVPFEEIGTLQPAWLRTVGIAPAYSVPAPFLRIPFDKEGRNDDFFRYDLFHNWHMGVGKAFISSAVCIIMEVIPETIVKTFDLLTVDFLGYCKAHKESPYHHKLSPTLFGVHQGFQDCPDGGWSKGDFTRLLHKWFGDYCSRNIVGKQDDPLCLKCAEAVFAVNDFISGLYREGVFIRSNRALVLAHSGQRFLKNYAELAALSYQNGMKRFPMIPKCHYLHHQIYDFWFQAQSCAWAVNPLLYGCQMQEDFVGRPSRLGRRVSSRTTSLRVLQRLFVAIRSLGFEE</sequence>
<evidence type="ECO:0000313" key="1">
    <source>
        <dbReference type="EMBL" id="CAK9002222.1"/>
    </source>
</evidence>
<dbReference type="EMBL" id="CAXAMN010002958">
    <property type="protein sequence ID" value="CAK9002222.1"/>
    <property type="molecule type" value="Genomic_DNA"/>
</dbReference>
<comment type="caution">
    <text evidence="2">The sequence shown here is derived from an EMBL/GenBank/DDBJ whole genome shotgun (WGS) entry which is preliminary data.</text>
</comment>
<evidence type="ECO:0000313" key="2">
    <source>
        <dbReference type="EMBL" id="CAK9002254.1"/>
    </source>
</evidence>
<name>A0ABP0II23_9DINO</name>